<feature type="signal peptide" evidence="1">
    <location>
        <begin position="1"/>
        <end position="21"/>
    </location>
</feature>
<dbReference type="GO" id="GO:0016787">
    <property type="term" value="F:hydrolase activity"/>
    <property type="evidence" value="ECO:0007669"/>
    <property type="project" value="UniProtKB-KW"/>
</dbReference>
<evidence type="ECO:0000313" key="3">
    <source>
        <dbReference type="EMBL" id="MCF2562502.1"/>
    </source>
</evidence>
<dbReference type="SUPFAM" id="SSF52266">
    <property type="entry name" value="SGNH hydrolase"/>
    <property type="match status" value="1"/>
</dbReference>
<dbReference type="Pfam" id="PF13472">
    <property type="entry name" value="Lipase_GDSL_2"/>
    <property type="match status" value="1"/>
</dbReference>
<keyword evidence="4" id="KW-1185">Reference proteome</keyword>
<dbReference type="InterPro" id="IPR036514">
    <property type="entry name" value="SGNH_hydro_sf"/>
</dbReference>
<evidence type="ECO:0000313" key="4">
    <source>
        <dbReference type="Proteomes" id="UP001200470"/>
    </source>
</evidence>
<feature type="domain" description="SGNH hydrolase-type esterase" evidence="2">
    <location>
        <begin position="38"/>
        <end position="255"/>
    </location>
</feature>
<dbReference type="CDD" id="cd00229">
    <property type="entry name" value="SGNH_hydrolase"/>
    <property type="match status" value="1"/>
</dbReference>
<dbReference type="PANTHER" id="PTHR30383">
    <property type="entry name" value="THIOESTERASE 1/PROTEASE 1/LYSOPHOSPHOLIPASE L1"/>
    <property type="match status" value="1"/>
</dbReference>
<keyword evidence="3" id="KW-0378">Hydrolase</keyword>
<dbReference type="InterPro" id="IPR013830">
    <property type="entry name" value="SGNH_hydro"/>
</dbReference>
<evidence type="ECO:0000259" key="2">
    <source>
        <dbReference type="Pfam" id="PF13472"/>
    </source>
</evidence>
<sequence length="271" mass="31713">MKRYIFFALYFILALAHEVNAQTISFPHPWAHKRVAYFGDSITDPNNDGSKLKFWDFLEDWLGITPYIYGVSGRQWDNIPTQTEKLHQEHGDSVDAIIVFIGTNDFNAGVPIGEWYDIKEEQVMAGIHEPKHMVTRKRMYPIMDKSTYRGRINIALDKLKRTYPTKQIVLLTPIHRAGFYRNEKNWQPTEEYYNLCGEPFQRYVESVKEAGNIWAVPVIDLNSLCGLFPMMDEYTTYFKDKEVDRLHPNDAGHRRMAQTLLYQLSTLPCTY</sequence>
<dbReference type="PANTHER" id="PTHR30383:SF5">
    <property type="entry name" value="SGNH HYDROLASE-TYPE ESTERASE DOMAIN-CONTAINING PROTEIN"/>
    <property type="match status" value="1"/>
</dbReference>
<dbReference type="Gene3D" id="3.40.50.1110">
    <property type="entry name" value="SGNH hydrolase"/>
    <property type="match status" value="1"/>
</dbReference>
<name>A0ABS9CDX6_9BACT</name>
<keyword evidence="3" id="KW-0067">ATP-binding</keyword>
<dbReference type="InterPro" id="IPR051532">
    <property type="entry name" value="Ester_Hydrolysis_Enzymes"/>
</dbReference>
<gene>
    <name evidence="3" type="ORF">I6E12_00010</name>
</gene>
<keyword evidence="3" id="KW-0547">Nucleotide-binding</keyword>
<dbReference type="Proteomes" id="UP001200470">
    <property type="component" value="Unassembled WGS sequence"/>
</dbReference>
<evidence type="ECO:0000256" key="1">
    <source>
        <dbReference type="SAM" id="SignalP"/>
    </source>
</evidence>
<accession>A0ABS9CDX6</accession>
<dbReference type="RefSeq" id="WP_301637182.1">
    <property type="nucleotide sequence ID" value="NZ_JADYTN010000001.1"/>
</dbReference>
<feature type="chain" id="PRO_5046623585" evidence="1">
    <location>
        <begin position="22"/>
        <end position="271"/>
    </location>
</feature>
<keyword evidence="1" id="KW-0732">Signal</keyword>
<dbReference type="EMBL" id="JADYTN010000001">
    <property type="protein sequence ID" value="MCF2562502.1"/>
    <property type="molecule type" value="Genomic_DNA"/>
</dbReference>
<dbReference type="GO" id="GO:0005524">
    <property type="term" value="F:ATP binding"/>
    <property type="evidence" value="ECO:0007669"/>
    <property type="project" value="UniProtKB-KW"/>
</dbReference>
<organism evidence="3 4">
    <name type="scientific">Xylanibacter brevis</name>
    <dbReference type="NCBI Taxonomy" id="83231"/>
    <lineage>
        <taxon>Bacteria</taxon>
        <taxon>Pseudomonadati</taxon>
        <taxon>Bacteroidota</taxon>
        <taxon>Bacteroidia</taxon>
        <taxon>Bacteroidales</taxon>
        <taxon>Prevotellaceae</taxon>
        <taxon>Xylanibacter</taxon>
    </lineage>
</organism>
<proteinExistence type="predicted"/>
<comment type="caution">
    <text evidence="3">The sequence shown here is derived from an EMBL/GenBank/DDBJ whole genome shotgun (WGS) entry which is preliminary data.</text>
</comment>
<protein>
    <submittedName>
        <fullName evidence="3">SGNH/GDSL hydrolase family protein</fullName>
    </submittedName>
</protein>
<reference evidence="3 4" key="1">
    <citation type="submission" date="2020-12" db="EMBL/GenBank/DDBJ databases">
        <title>Whole genome sequences of gut porcine anaerobes.</title>
        <authorList>
            <person name="Kubasova T."/>
            <person name="Jahodarova E."/>
            <person name="Rychlik I."/>
        </authorList>
    </citation>
    <scope>NUCLEOTIDE SEQUENCE [LARGE SCALE GENOMIC DNA]</scope>
    <source>
        <strain evidence="3 4">An925</strain>
    </source>
</reference>